<feature type="region of interest" description="Disordered" evidence="1">
    <location>
        <begin position="126"/>
        <end position="281"/>
    </location>
</feature>
<gene>
    <name evidence="3" type="ORF">MSHO_37010</name>
</gene>
<evidence type="ECO:0000259" key="2">
    <source>
        <dbReference type="Pfam" id="PF00934"/>
    </source>
</evidence>
<dbReference type="EMBL" id="AP022572">
    <property type="protein sequence ID" value="BBX58356.1"/>
    <property type="molecule type" value="Genomic_DNA"/>
</dbReference>
<accession>A0A7I7LE94</accession>
<organism evidence="3 4">
    <name type="scientific">Mycobacterium shottsii</name>
    <dbReference type="NCBI Taxonomy" id="133549"/>
    <lineage>
        <taxon>Bacteria</taxon>
        <taxon>Bacillati</taxon>
        <taxon>Actinomycetota</taxon>
        <taxon>Actinomycetes</taxon>
        <taxon>Mycobacteriales</taxon>
        <taxon>Mycobacteriaceae</taxon>
        <taxon>Mycobacterium</taxon>
        <taxon>Mycobacterium ulcerans group</taxon>
    </lineage>
</organism>
<evidence type="ECO:0000313" key="3">
    <source>
        <dbReference type="EMBL" id="BBX58356.1"/>
    </source>
</evidence>
<dbReference type="Pfam" id="PF00934">
    <property type="entry name" value="PE"/>
    <property type="match status" value="1"/>
</dbReference>
<dbReference type="InterPro" id="IPR000084">
    <property type="entry name" value="PE-PGRS_N"/>
</dbReference>
<feature type="domain" description="PE" evidence="2">
    <location>
        <begin position="4"/>
        <end position="93"/>
    </location>
</feature>
<sequence>MSFVNVVPNTVAAAAGDLASIRLALSEATAAAAGPTTDVLAAGGDEVSTAISQLFGAHGQEFQVVSAQLRGFHDQLVRLMRAGAAAYASVEATAQQDLSMAEQGLVNAVNAPAQALLGHPIIGTGGSGSQSATTGTSNSGVTSGSVASGSTTGSVSSGATAGTVSAGATDGSVASGATAGTVSAGATDGAVTSGTTTSSSDGTTVSAGGVAATDPGSDGGVAVSDPGSDGGVAVSDPGSDGGVAVSDPGSDGGVAVSGSGSGSGVAVGGTDTPGTSAPAPVTPNTFGDVVAAPYQTLISNTVTNLQSLDGAWAANPAPFLHQLIANQMGYAQTAATALQSSVSNLPAALAHLPADIQLGAHSLMAADPGAFLHSLVTNQLGYAQTISTALQSAAHDFGTGAAALPAAYQAAFQDFMAGNVSGAADHLESGLANLFITGFDVTAGSDAVLSITPTGTVGDLLPILGIPGQMAQNFTNLLPAGSVPELVSQNFTNIVNAATNTAVTSTLTLVVDPSSPTGIGVAIDATMGLPLALGVEALGGPVDALDAFGNSATAFVTAAQSGNVLAATAAVLDAPAVVANGLLNGQSTFPLTIDALGIPTTLNLPMDGILVPAGPYTATIPDLGVTATVNGTPLGGVAPGLLTLLPEQLAEAIGASPATD</sequence>
<name>A0A7I7LE94_9MYCO</name>
<dbReference type="KEGG" id="msho:MSHO_37010"/>
<dbReference type="Proteomes" id="UP000467164">
    <property type="component" value="Chromosome"/>
</dbReference>
<dbReference type="RefSeq" id="WP_198965172.1">
    <property type="nucleotide sequence ID" value="NZ_AP022572.1"/>
</dbReference>
<evidence type="ECO:0000256" key="1">
    <source>
        <dbReference type="SAM" id="MobiDB-lite"/>
    </source>
</evidence>
<evidence type="ECO:0000313" key="4">
    <source>
        <dbReference type="Proteomes" id="UP000467164"/>
    </source>
</evidence>
<feature type="compositionally biased region" description="Low complexity" evidence="1">
    <location>
        <begin position="129"/>
        <end position="210"/>
    </location>
</feature>
<dbReference type="Gene3D" id="1.10.287.850">
    <property type="entry name" value="HP0062-like domain"/>
    <property type="match status" value="1"/>
</dbReference>
<protein>
    <recommendedName>
        <fullName evidence="2">PE domain-containing protein</fullName>
    </recommendedName>
</protein>
<dbReference type="AlphaFoldDB" id="A0A7I7LE94"/>
<dbReference type="SUPFAM" id="SSF140459">
    <property type="entry name" value="PE/PPE dimer-like"/>
    <property type="match status" value="1"/>
</dbReference>
<dbReference type="InterPro" id="IPR038332">
    <property type="entry name" value="PPE_sf"/>
</dbReference>
<proteinExistence type="predicted"/>
<feature type="compositionally biased region" description="Low complexity" evidence="1">
    <location>
        <begin position="245"/>
        <end position="258"/>
    </location>
</feature>
<reference evidence="3 4" key="1">
    <citation type="journal article" date="2019" name="Emerg. Microbes Infect.">
        <title>Comprehensive subspecies identification of 175 nontuberculous mycobacteria species based on 7547 genomic profiles.</title>
        <authorList>
            <person name="Matsumoto Y."/>
            <person name="Kinjo T."/>
            <person name="Motooka D."/>
            <person name="Nabeya D."/>
            <person name="Jung N."/>
            <person name="Uechi K."/>
            <person name="Horii T."/>
            <person name="Iida T."/>
            <person name="Fujita J."/>
            <person name="Nakamura S."/>
        </authorList>
    </citation>
    <scope>NUCLEOTIDE SEQUENCE [LARGE SCALE GENOMIC DNA]</scope>
    <source>
        <strain evidence="3 4">JCM 12657</strain>
    </source>
</reference>
<keyword evidence="4" id="KW-1185">Reference proteome</keyword>